<proteinExistence type="predicted"/>
<evidence type="ECO:0000313" key="7">
    <source>
        <dbReference type="EMBL" id="SUZ72682.1"/>
    </source>
</evidence>
<protein>
    <recommendedName>
        <fullName evidence="6">Cysteine-rich domain-containing protein</fullName>
    </recommendedName>
</protein>
<dbReference type="GO" id="GO:0051539">
    <property type="term" value="F:4 iron, 4 sulfur cluster binding"/>
    <property type="evidence" value="ECO:0007669"/>
    <property type="project" value="UniProtKB-KW"/>
</dbReference>
<accession>A0A381Q052</accession>
<name>A0A381Q052_9ZZZZ</name>
<organism evidence="7">
    <name type="scientific">marine metagenome</name>
    <dbReference type="NCBI Taxonomy" id="408172"/>
    <lineage>
        <taxon>unclassified sequences</taxon>
        <taxon>metagenomes</taxon>
        <taxon>ecological metagenomes</taxon>
    </lineage>
</organism>
<evidence type="ECO:0000256" key="4">
    <source>
        <dbReference type="ARBA" id="ARBA00023004"/>
    </source>
</evidence>
<dbReference type="InterPro" id="IPR004017">
    <property type="entry name" value="Cys_rich_dom"/>
</dbReference>
<dbReference type="GO" id="GO:0016491">
    <property type="term" value="F:oxidoreductase activity"/>
    <property type="evidence" value="ECO:0007669"/>
    <property type="project" value="UniProtKB-ARBA"/>
</dbReference>
<feature type="domain" description="Cysteine-rich" evidence="6">
    <location>
        <begin position="64"/>
        <end position="150"/>
    </location>
</feature>
<dbReference type="Pfam" id="PF02754">
    <property type="entry name" value="CCG"/>
    <property type="match status" value="1"/>
</dbReference>
<evidence type="ECO:0000256" key="3">
    <source>
        <dbReference type="ARBA" id="ARBA00022737"/>
    </source>
</evidence>
<dbReference type="PANTHER" id="PTHR32479:SF17">
    <property type="entry name" value="GLYCOLATE OXIDASE IRON-SULFUR SUBUNIT"/>
    <property type="match status" value="1"/>
</dbReference>
<dbReference type="AlphaFoldDB" id="A0A381Q052"/>
<keyword evidence="1" id="KW-0004">4Fe-4S</keyword>
<dbReference type="EMBL" id="UINC01001154">
    <property type="protein sequence ID" value="SUZ72682.1"/>
    <property type="molecule type" value="Genomic_DNA"/>
</dbReference>
<keyword evidence="4" id="KW-0408">Iron</keyword>
<gene>
    <name evidence="7" type="ORF">METZ01_LOCUS25536</name>
</gene>
<evidence type="ECO:0000256" key="5">
    <source>
        <dbReference type="ARBA" id="ARBA00023014"/>
    </source>
</evidence>
<evidence type="ECO:0000259" key="6">
    <source>
        <dbReference type="Pfam" id="PF02754"/>
    </source>
</evidence>
<keyword evidence="5" id="KW-0411">Iron-sulfur</keyword>
<evidence type="ECO:0000256" key="1">
    <source>
        <dbReference type="ARBA" id="ARBA00022485"/>
    </source>
</evidence>
<reference evidence="7" key="1">
    <citation type="submission" date="2018-05" db="EMBL/GenBank/DDBJ databases">
        <authorList>
            <person name="Lanie J.A."/>
            <person name="Ng W.-L."/>
            <person name="Kazmierczak K.M."/>
            <person name="Andrzejewski T.M."/>
            <person name="Davidsen T.M."/>
            <person name="Wayne K.J."/>
            <person name="Tettelin H."/>
            <person name="Glass J.I."/>
            <person name="Rusch D."/>
            <person name="Podicherti R."/>
            <person name="Tsui H.-C.T."/>
            <person name="Winkler M.E."/>
        </authorList>
    </citation>
    <scope>NUCLEOTIDE SEQUENCE</scope>
</reference>
<dbReference type="PANTHER" id="PTHR32479">
    <property type="entry name" value="GLYCOLATE OXIDASE IRON-SULFUR SUBUNIT"/>
    <property type="match status" value="1"/>
</dbReference>
<keyword evidence="2" id="KW-0479">Metal-binding</keyword>
<dbReference type="GO" id="GO:0046872">
    <property type="term" value="F:metal ion binding"/>
    <property type="evidence" value="ECO:0007669"/>
    <property type="project" value="UniProtKB-KW"/>
</dbReference>
<keyword evidence="3" id="KW-0677">Repeat</keyword>
<sequence>MAALPGDRPILVDSAGCGAALKRYGHLLGTPVAEAFAARVLDVHEWLAPQMGRLPTGRRTAGSVIVHDPCHLRHAQGCHGAVRDVLQAYMEVVELDDEGLCCGAGGAYSLSEPVLADEVRQRKVAAIRRAAGRSGTTVVVSANPGCTMHLVAAGVDVRHPMELLSEALREDPAEVGIGESVDDAG</sequence>
<evidence type="ECO:0000256" key="2">
    <source>
        <dbReference type="ARBA" id="ARBA00022723"/>
    </source>
</evidence>